<keyword evidence="1" id="KW-0812">Transmembrane</keyword>
<feature type="transmembrane region" description="Helical" evidence="1">
    <location>
        <begin position="44"/>
        <end position="62"/>
    </location>
</feature>
<feature type="transmembrane region" description="Helical" evidence="1">
    <location>
        <begin position="364"/>
        <end position="382"/>
    </location>
</feature>
<feature type="transmembrane region" description="Helical" evidence="1">
    <location>
        <begin position="453"/>
        <end position="470"/>
    </location>
</feature>
<evidence type="ECO:0000313" key="3">
    <source>
        <dbReference type="Proteomes" id="UP000469325"/>
    </source>
</evidence>
<accession>A0A6N7XND9</accession>
<keyword evidence="3" id="KW-1185">Reference proteome</keyword>
<dbReference type="RefSeq" id="WP_154433356.1">
    <property type="nucleotide sequence ID" value="NZ_VUNC01000001.1"/>
</dbReference>
<sequence>MNWSQYMYLAWVCLAGVALLALLAHLVPSLSAEREGRRRTASEVVLLLAAMALGILAIYWNFLFGDARFGYWDLGSDTLEQYVPFYLELVRGVSSGSWGPWNFDYGLGASLLAFATWANDPFNLFTVPLTLLLGTSGLGIVLVLVQALKIILSGLLFDHLLTFYCRAPLSRVFGSLLYAFGGWLILWGQHYWLGTVYVDAVLLALLVELLMERWTTPRFVGLMVATAVTVLMSVYSGYMVLLFAAFYAIIRSIHVSEARSPLQWLRFFLKLAAPVVCGLLVSCALVLPYGALITGETSRVTAAGGMSLSQRVTKYLTGFVPLRWIPLIMSRILGNSLVTTGDVFSQQVIPYDSSQAYLMNSYEFIMAGVGGGAVLLVSQCLSHVRRGCGTRDRVLVALTAALTVLFCVNNFLPALSSVFDLKFRGSFVLMFPLVIAASVGWERVVTHHELGRPSLIAACAVVLASLAWSLLNTQDGRLVCVFFLLATTVGLVCLLLGRRGDGRGSQVAVAFACAAFVSMSVVDGFFATNLRTFATTESFPAASSKDEDTLQALAWIRQSDDGFYRIDKTYRDWTAYNDALVQGYHSASAYNSTTDSDVVTFYRQVWPAAATGGSAAHRSFINDPDEPIPATLVGIRYVLSKEPLSYSWLRLVHQSGSVYVYQNVRATSLLTLHSSTTDRATADALASAKDRQALLSTSILAEDADDVDLGEQEDDPEYSSDIRQVGAQTLSGTVKTSGSAYACLPVPYTAKWVVAVDGKEVPTFKADYGFVGFKLSAGSHTVTATYQLPLLPQGIACSCAGIVLGAFLCARGRRKVGTHMR</sequence>
<reference evidence="2 3" key="1">
    <citation type="submission" date="2019-08" db="EMBL/GenBank/DDBJ databases">
        <title>In-depth cultivation of the pig gut microbiome towards novel bacterial diversity and tailored functional studies.</title>
        <authorList>
            <person name="Wylensek D."/>
            <person name="Hitch T.C.A."/>
            <person name="Clavel T."/>
        </authorList>
    </citation>
    <scope>NUCLEOTIDE SEQUENCE [LARGE SCALE GENOMIC DNA]</scope>
    <source>
        <strain evidence="2 3">CA-Schmier-601-WT-1</strain>
    </source>
</reference>
<feature type="transmembrane region" description="Helical" evidence="1">
    <location>
        <begin position="6"/>
        <end position="32"/>
    </location>
</feature>
<proteinExistence type="predicted"/>
<feature type="transmembrane region" description="Helical" evidence="1">
    <location>
        <begin position="222"/>
        <end position="247"/>
    </location>
</feature>
<feature type="transmembrane region" description="Helical" evidence="1">
    <location>
        <begin position="131"/>
        <end position="157"/>
    </location>
</feature>
<keyword evidence="1" id="KW-1133">Transmembrane helix</keyword>
<feature type="transmembrane region" description="Helical" evidence="1">
    <location>
        <begin position="267"/>
        <end position="294"/>
    </location>
</feature>
<gene>
    <name evidence="2" type="ORF">FYJ68_00380</name>
</gene>
<protein>
    <submittedName>
        <fullName evidence="2">YfhO family protein</fullName>
    </submittedName>
</protein>
<feature type="transmembrane region" description="Helical" evidence="1">
    <location>
        <begin position="421"/>
        <end position="441"/>
    </location>
</feature>
<feature type="transmembrane region" description="Helical" evidence="1">
    <location>
        <begin position="508"/>
        <end position="527"/>
    </location>
</feature>
<dbReference type="InterPro" id="IPR018580">
    <property type="entry name" value="Uncharacterised_YfhO"/>
</dbReference>
<feature type="transmembrane region" description="Helical" evidence="1">
    <location>
        <begin position="790"/>
        <end position="810"/>
    </location>
</feature>
<name>A0A6N7XND9_9ACTN</name>
<organism evidence="2 3">
    <name type="scientific">Olsenella porci</name>
    <dbReference type="NCBI Taxonomy" id="2652279"/>
    <lineage>
        <taxon>Bacteria</taxon>
        <taxon>Bacillati</taxon>
        <taxon>Actinomycetota</taxon>
        <taxon>Coriobacteriia</taxon>
        <taxon>Coriobacteriales</taxon>
        <taxon>Atopobiaceae</taxon>
        <taxon>Olsenella</taxon>
    </lineage>
</organism>
<feature type="transmembrane region" description="Helical" evidence="1">
    <location>
        <begin position="394"/>
        <end position="415"/>
    </location>
</feature>
<feature type="transmembrane region" description="Helical" evidence="1">
    <location>
        <begin position="476"/>
        <end position="496"/>
    </location>
</feature>
<dbReference type="Proteomes" id="UP000469325">
    <property type="component" value="Unassembled WGS sequence"/>
</dbReference>
<keyword evidence="1" id="KW-0472">Membrane</keyword>
<dbReference type="EMBL" id="VUNC01000001">
    <property type="protein sequence ID" value="MST71585.1"/>
    <property type="molecule type" value="Genomic_DNA"/>
</dbReference>
<dbReference type="AlphaFoldDB" id="A0A6N7XND9"/>
<dbReference type="PANTHER" id="PTHR38454:SF1">
    <property type="entry name" value="INTEGRAL MEMBRANE PROTEIN"/>
    <property type="match status" value="1"/>
</dbReference>
<feature type="transmembrane region" description="Helical" evidence="1">
    <location>
        <begin position="169"/>
        <end position="186"/>
    </location>
</feature>
<dbReference type="PANTHER" id="PTHR38454">
    <property type="entry name" value="INTEGRAL MEMBRANE PROTEIN-RELATED"/>
    <property type="match status" value="1"/>
</dbReference>
<comment type="caution">
    <text evidence="2">The sequence shown here is derived from an EMBL/GenBank/DDBJ whole genome shotgun (WGS) entry which is preliminary data.</text>
</comment>
<evidence type="ECO:0000313" key="2">
    <source>
        <dbReference type="EMBL" id="MST71585.1"/>
    </source>
</evidence>
<evidence type="ECO:0000256" key="1">
    <source>
        <dbReference type="SAM" id="Phobius"/>
    </source>
</evidence>
<dbReference type="Pfam" id="PF09586">
    <property type="entry name" value="YfhO"/>
    <property type="match status" value="3"/>
</dbReference>